<evidence type="ECO:0000313" key="2">
    <source>
        <dbReference type="EMBL" id="KAK9019138.1"/>
    </source>
</evidence>
<comment type="caution">
    <text evidence="2">The sequence shown here is derived from an EMBL/GenBank/DDBJ whole genome shotgun (WGS) entry which is preliminary data.</text>
</comment>
<protein>
    <submittedName>
        <fullName evidence="2">Uncharacterized protein</fullName>
    </submittedName>
</protein>
<name>A0ABR2S1R4_9ROSI</name>
<proteinExistence type="predicted"/>
<feature type="compositionally biased region" description="Basic and acidic residues" evidence="1">
    <location>
        <begin position="62"/>
        <end position="74"/>
    </location>
</feature>
<keyword evidence="3" id="KW-1185">Reference proteome</keyword>
<organism evidence="2 3">
    <name type="scientific">Hibiscus sabdariffa</name>
    <name type="common">roselle</name>
    <dbReference type="NCBI Taxonomy" id="183260"/>
    <lineage>
        <taxon>Eukaryota</taxon>
        <taxon>Viridiplantae</taxon>
        <taxon>Streptophyta</taxon>
        <taxon>Embryophyta</taxon>
        <taxon>Tracheophyta</taxon>
        <taxon>Spermatophyta</taxon>
        <taxon>Magnoliopsida</taxon>
        <taxon>eudicotyledons</taxon>
        <taxon>Gunneridae</taxon>
        <taxon>Pentapetalae</taxon>
        <taxon>rosids</taxon>
        <taxon>malvids</taxon>
        <taxon>Malvales</taxon>
        <taxon>Malvaceae</taxon>
        <taxon>Malvoideae</taxon>
        <taxon>Hibiscus</taxon>
    </lineage>
</organism>
<gene>
    <name evidence="2" type="ORF">V6N11_034177</name>
</gene>
<sequence>MPLSSHPHSLQLHGGCTTELAKGSGIRDRRLCNETAVETFESAIGVYRSGSDTAKSITRPVAESEGHDSRLSCR</sequence>
<feature type="region of interest" description="Disordered" evidence="1">
    <location>
        <begin position="51"/>
        <end position="74"/>
    </location>
</feature>
<dbReference type="Proteomes" id="UP001396334">
    <property type="component" value="Unassembled WGS sequence"/>
</dbReference>
<evidence type="ECO:0000256" key="1">
    <source>
        <dbReference type="SAM" id="MobiDB-lite"/>
    </source>
</evidence>
<dbReference type="EMBL" id="JBBPBN010000018">
    <property type="protein sequence ID" value="KAK9019138.1"/>
    <property type="molecule type" value="Genomic_DNA"/>
</dbReference>
<accession>A0ABR2S1R4</accession>
<reference evidence="2 3" key="1">
    <citation type="journal article" date="2024" name="G3 (Bethesda)">
        <title>Genome assembly of Hibiscus sabdariffa L. provides insights into metabolisms of medicinal natural products.</title>
        <authorList>
            <person name="Kim T."/>
        </authorList>
    </citation>
    <scope>NUCLEOTIDE SEQUENCE [LARGE SCALE GENOMIC DNA]</scope>
    <source>
        <strain evidence="2">TK-2024</strain>
        <tissue evidence="2">Old leaves</tissue>
    </source>
</reference>
<evidence type="ECO:0000313" key="3">
    <source>
        <dbReference type="Proteomes" id="UP001396334"/>
    </source>
</evidence>